<evidence type="ECO:0000313" key="2">
    <source>
        <dbReference type="Proteomes" id="UP000295718"/>
    </source>
</evidence>
<evidence type="ECO:0000313" key="1">
    <source>
        <dbReference type="EMBL" id="TCL54982.1"/>
    </source>
</evidence>
<keyword evidence="2" id="KW-1185">Reference proteome</keyword>
<dbReference type="STRING" id="1469948.GCA_000732725_03934"/>
<sequence length="121" mass="13752">MIYRIVPQTGRSGIFVEPRSGCVIRYVTRKEMSEQYRDKNFNVIGEIGGFARAPAQGDILITENGSNIPILPRGSRVRPLEWIVGYIAVEKNSYLAVVKSLCCSLMCRRKNSRSTAWKKKR</sequence>
<name>A0A4V2QB46_9FIRM</name>
<organism evidence="1 2">
    <name type="scientific">Kineothrix alysoides</name>
    <dbReference type="NCBI Taxonomy" id="1469948"/>
    <lineage>
        <taxon>Bacteria</taxon>
        <taxon>Bacillati</taxon>
        <taxon>Bacillota</taxon>
        <taxon>Clostridia</taxon>
        <taxon>Lachnospirales</taxon>
        <taxon>Lachnospiraceae</taxon>
        <taxon>Kineothrix</taxon>
    </lineage>
</organism>
<dbReference type="EMBL" id="SLUO01000017">
    <property type="protein sequence ID" value="TCL54982.1"/>
    <property type="molecule type" value="Genomic_DNA"/>
</dbReference>
<reference evidence="1 2" key="1">
    <citation type="submission" date="2019-03" db="EMBL/GenBank/DDBJ databases">
        <title>Genomic Encyclopedia of Type Strains, Phase IV (KMG-IV): sequencing the most valuable type-strain genomes for metagenomic binning, comparative biology and taxonomic classification.</title>
        <authorList>
            <person name="Goeker M."/>
        </authorList>
    </citation>
    <scope>NUCLEOTIDE SEQUENCE [LARGE SCALE GENOMIC DNA]</scope>
    <source>
        <strain evidence="1 2">DSM 100556</strain>
    </source>
</reference>
<proteinExistence type="predicted"/>
<dbReference type="AlphaFoldDB" id="A0A4V2QB46"/>
<dbReference type="OrthoDB" id="1800643at2"/>
<accession>A0A4V2QB46</accession>
<comment type="caution">
    <text evidence="1">The sequence shown here is derived from an EMBL/GenBank/DDBJ whole genome shotgun (WGS) entry which is preliminary data.</text>
</comment>
<dbReference type="Proteomes" id="UP000295718">
    <property type="component" value="Unassembled WGS sequence"/>
</dbReference>
<gene>
    <name evidence="1" type="ORF">EDD76_11717</name>
</gene>
<protein>
    <submittedName>
        <fullName evidence="1">Phospholipase/carboxylesterase</fullName>
    </submittedName>
</protein>
<dbReference type="RefSeq" id="WP_051869899.1">
    <property type="nucleotide sequence ID" value="NZ_JPNB01000003.1"/>
</dbReference>